<keyword evidence="1" id="KW-1133">Transmembrane helix</keyword>
<dbReference type="STRING" id="1108045.GORHZ_102_00600"/>
<dbReference type="InterPro" id="IPR051344">
    <property type="entry name" value="Vgb"/>
</dbReference>
<evidence type="ECO:0000313" key="2">
    <source>
        <dbReference type="EMBL" id="GAB90433.1"/>
    </source>
</evidence>
<sequence length="350" mass="36235">MNTFEDVFGATVSTAAHRRGSGDIVKSGGWIRVFTRNRCIVIVLAVCLAFGSVVIGSVVFGSGVASAVPRSPAGTPMCAGVGPARTIVAQPHTYEAVAFDGDGRMLVTDWLGNGVDVVAHPGALPRRVATVEAPGGLAPMPDGTVLVGSGIAAPSLLAPAVGAASLIRLDPRTGARSTYATGLSMGNGVVRAPDGTLFASNDLVPAVDRIGVDVRVQRGWYRESPANGLAVSRDGRTLFANVSLGDTRILAIDTGTGRAHSYFRPPRGLDWVFFDDLDIDEHGRLYVPLYFGSQVWRIDPDGSHCALATGLTLPAGISVGAGGAGFSPSAVYVTTHAGSVVEIPHAILRR</sequence>
<name>K6V335_9ACTN</name>
<accession>K6V335</accession>
<dbReference type="InterPro" id="IPR011042">
    <property type="entry name" value="6-blade_b-propeller_TolB-like"/>
</dbReference>
<comment type="caution">
    <text evidence="2">The sequence shown here is derived from an EMBL/GenBank/DDBJ whole genome shotgun (WGS) entry which is preliminary data.</text>
</comment>
<dbReference type="SUPFAM" id="SSF63829">
    <property type="entry name" value="Calcium-dependent phosphotriesterase"/>
    <property type="match status" value="1"/>
</dbReference>
<proteinExistence type="predicted"/>
<dbReference type="AlphaFoldDB" id="K6V335"/>
<keyword evidence="3" id="KW-1185">Reference proteome</keyword>
<feature type="transmembrane region" description="Helical" evidence="1">
    <location>
        <begin position="39"/>
        <end position="60"/>
    </location>
</feature>
<organism evidence="2 3">
    <name type="scientific">Gordonia rhizosphera NBRC 16068</name>
    <dbReference type="NCBI Taxonomy" id="1108045"/>
    <lineage>
        <taxon>Bacteria</taxon>
        <taxon>Bacillati</taxon>
        <taxon>Actinomycetota</taxon>
        <taxon>Actinomycetes</taxon>
        <taxon>Mycobacteriales</taxon>
        <taxon>Gordoniaceae</taxon>
        <taxon>Gordonia</taxon>
    </lineage>
</organism>
<evidence type="ECO:0000313" key="3">
    <source>
        <dbReference type="Proteomes" id="UP000008363"/>
    </source>
</evidence>
<evidence type="ECO:0000256" key="1">
    <source>
        <dbReference type="SAM" id="Phobius"/>
    </source>
</evidence>
<dbReference type="RefSeq" id="WP_006333216.1">
    <property type="nucleotide sequence ID" value="NZ_BAHC01000102.1"/>
</dbReference>
<gene>
    <name evidence="2" type="ORF">GORHZ_102_00600</name>
</gene>
<dbReference type="eggNOG" id="COG3386">
    <property type="taxonomic scope" value="Bacteria"/>
</dbReference>
<reference evidence="2 3" key="1">
    <citation type="submission" date="2012-08" db="EMBL/GenBank/DDBJ databases">
        <title>Whole genome shotgun sequence of Gordonia rhizosphera NBRC 16068.</title>
        <authorList>
            <person name="Takarada H."/>
            <person name="Isaki S."/>
            <person name="Hosoyama A."/>
            <person name="Tsuchikane K."/>
            <person name="Katsumata H."/>
            <person name="Baba S."/>
            <person name="Ohji S."/>
            <person name="Yamazaki S."/>
            <person name="Fujita N."/>
        </authorList>
    </citation>
    <scope>NUCLEOTIDE SEQUENCE [LARGE SCALE GENOMIC DNA]</scope>
    <source>
        <strain evidence="2 3">NBRC 16068</strain>
    </source>
</reference>
<protein>
    <recommendedName>
        <fullName evidence="4">SMP-30/Gluconolactonase/LRE-like region domain-containing protein</fullName>
    </recommendedName>
</protein>
<dbReference type="EMBL" id="BAHC01000102">
    <property type="protein sequence ID" value="GAB90433.1"/>
    <property type="molecule type" value="Genomic_DNA"/>
</dbReference>
<dbReference type="PANTHER" id="PTHR40274">
    <property type="entry name" value="VIRGINIAMYCIN B LYASE"/>
    <property type="match status" value="1"/>
</dbReference>
<keyword evidence="1" id="KW-0812">Transmembrane</keyword>
<dbReference type="PANTHER" id="PTHR40274:SF4">
    <property type="entry name" value="BLL1406 PROTEIN"/>
    <property type="match status" value="1"/>
</dbReference>
<keyword evidence="1" id="KW-0472">Membrane</keyword>
<evidence type="ECO:0008006" key="4">
    <source>
        <dbReference type="Google" id="ProtNLM"/>
    </source>
</evidence>
<dbReference type="Gene3D" id="2.120.10.30">
    <property type="entry name" value="TolB, C-terminal domain"/>
    <property type="match status" value="1"/>
</dbReference>
<dbReference type="Proteomes" id="UP000008363">
    <property type="component" value="Unassembled WGS sequence"/>
</dbReference>